<evidence type="ECO:0000313" key="3">
    <source>
        <dbReference type="Proteomes" id="UP000077852"/>
    </source>
</evidence>
<keyword evidence="1" id="KW-0472">Membrane</keyword>
<evidence type="ECO:0000313" key="2">
    <source>
        <dbReference type="EMBL" id="OAK60344.1"/>
    </source>
</evidence>
<keyword evidence="1" id="KW-1133">Transmembrane helix</keyword>
<dbReference type="Pfam" id="PF06127">
    <property type="entry name" value="Mpo1-like"/>
    <property type="match status" value="1"/>
</dbReference>
<keyword evidence="1" id="KW-0812">Transmembrane</keyword>
<feature type="transmembrane region" description="Helical" evidence="1">
    <location>
        <begin position="143"/>
        <end position="161"/>
    </location>
</feature>
<dbReference type="GO" id="GO:0046521">
    <property type="term" value="P:sphingoid catabolic process"/>
    <property type="evidence" value="ECO:0007669"/>
    <property type="project" value="TreeGrafter"/>
</dbReference>
<dbReference type="PANTHER" id="PTHR28026">
    <property type="entry name" value="DUF962 DOMAIN PROTEIN (AFU_ORTHOLOGUE AFUA_8G05310)"/>
    <property type="match status" value="1"/>
</dbReference>
<feature type="transmembrane region" description="Helical" evidence="1">
    <location>
        <begin position="43"/>
        <end position="63"/>
    </location>
</feature>
<protein>
    <recommendedName>
        <fullName evidence="4">DUF962 domain-containing protein</fullName>
    </recommendedName>
</protein>
<evidence type="ECO:0000256" key="1">
    <source>
        <dbReference type="SAM" id="Phobius"/>
    </source>
</evidence>
<feature type="transmembrane region" description="Helical" evidence="1">
    <location>
        <begin position="101"/>
        <end position="123"/>
    </location>
</feature>
<accession>A0AA91I9B2</accession>
<dbReference type="Proteomes" id="UP000077852">
    <property type="component" value="Unassembled WGS sequence"/>
</dbReference>
<comment type="caution">
    <text evidence="2">The sequence shown here is derived from an EMBL/GenBank/DDBJ whole genome shotgun (WGS) entry which is preliminary data.</text>
</comment>
<dbReference type="AlphaFoldDB" id="A0AA91I9B2"/>
<organism evidence="2 3">
    <name type="scientific">Variovorax paradoxus</name>
    <dbReference type="NCBI Taxonomy" id="34073"/>
    <lineage>
        <taxon>Bacteria</taxon>
        <taxon>Pseudomonadati</taxon>
        <taxon>Pseudomonadota</taxon>
        <taxon>Betaproteobacteria</taxon>
        <taxon>Burkholderiales</taxon>
        <taxon>Comamonadaceae</taxon>
        <taxon>Variovorax</taxon>
    </lineage>
</organism>
<dbReference type="GO" id="GO:0016020">
    <property type="term" value="C:membrane"/>
    <property type="evidence" value="ECO:0007669"/>
    <property type="project" value="GOC"/>
</dbReference>
<name>A0AA91I9B2_VARPD</name>
<proteinExistence type="predicted"/>
<dbReference type="PANTHER" id="PTHR28026:SF9">
    <property type="entry name" value="2-HYDROXY-PALMITIC ACID DIOXYGENASE MPO1"/>
    <property type="match status" value="1"/>
</dbReference>
<reference evidence="2 3" key="1">
    <citation type="submission" date="2016-03" db="EMBL/GenBank/DDBJ databases">
        <title>Genome sequence of Variovorax paradoxus KB5.</title>
        <authorList>
            <person name="Jeong H."/>
            <person name="Hong C.E."/>
            <person name="Jo S.H."/>
            <person name="Park J.M."/>
        </authorList>
    </citation>
    <scope>NUCLEOTIDE SEQUENCE [LARGE SCALE GENOMIC DNA]</scope>
    <source>
        <strain evidence="2 3">KB5</strain>
    </source>
</reference>
<feature type="transmembrane region" description="Helical" evidence="1">
    <location>
        <begin position="69"/>
        <end position="94"/>
    </location>
</feature>
<dbReference type="EMBL" id="LVHG01000063">
    <property type="protein sequence ID" value="OAK60344.1"/>
    <property type="molecule type" value="Genomic_DNA"/>
</dbReference>
<dbReference type="RefSeq" id="WP_081270000.1">
    <property type="nucleotide sequence ID" value="NZ_LVHG01000063.1"/>
</dbReference>
<gene>
    <name evidence="2" type="ORF">A3K87_24450</name>
</gene>
<evidence type="ECO:0008006" key="4">
    <source>
        <dbReference type="Google" id="ProtNLM"/>
    </source>
</evidence>
<dbReference type="InterPro" id="IPR009305">
    <property type="entry name" value="Mpo1-like"/>
</dbReference>
<sequence length="163" mass="18300">MERRPRRHATTHTAAAPLESSDRKVDRLLAHYEESHRNPTNELIHFVAIPAIMLSIVGLLFAIHPWVAYVFVAASLVYYALLRAPAFLLAMALLTAIALALVHAMGGLVLPISAAIFVVAWIFQFVGHKLEGKKPSFFEDIQYLWVGPLFVLSKLFLKLGIRW</sequence>